<sequence>MEPEPGKYGMEPEPGKYVRIMHASDEEDNTEIEQLPSESDSYSEHDSEAEEAVDPQMLEETTVSPPLPPPPSSTDRIAVVEKAIVDLAQLLLEKPWEKKEATKPPTEESAATWGGLDGSSTPAEPASAIRLDNIPSFPKEIPAGGMWEAFDHFIEKFEIAITLNSITDPTRQAKLLYLAIGDDLQTIVRAAGLRPSLDVPDCYRKMVNNISEYFHGMTDTAAEHEAFTKMKQESGESTMAFHARLMAKVQLCRYSPADQVRFVRTQLFNGMIDQELANQGRTFGYDAAYIVQAAARKEAFGKGTTSLPEGAIQAVGRTETPHHGNQRSYPSNFRARNFDGNNNQLTHADNQQRAAPFRRQGNQQPRRYGNGQTYRYSNQQQHRNSPQGTFRLGIYTLR</sequence>
<dbReference type="EnsemblMetazoa" id="AALFPA23_009853.R13627">
    <property type="protein sequence ID" value="AALFPA23_009853.P13627"/>
    <property type="gene ID" value="AALFPA23_009853"/>
</dbReference>
<evidence type="ECO:0000313" key="2">
    <source>
        <dbReference type="EnsemblMetazoa" id="AALFPA23_009853.P13627"/>
    </source>
</evidence>
<dbReference type="GeneID" id="134286438"/>
<feature type="region of interest" description="Disordered" evidence="1">
    <location>
        <begin position="338"/>
        <end position="372"/>
    </location>
</feature>
<feature type="region of interest" description="Disordered" evidence="1">
    <location>
        <begin position="1"/>
        <end position="74"/>
    </location>
</feature>
<feature type="compositionally biased region" description="Polar residues" evidence="1">
    <location>
        <begin position="339"/>
        <end position="353"/>
    </location>
</feature>
<accession>A0ABM1YJX3</accession>
<proteinExistence type="predicted"/>
<organism evidence="2 3">
    <name type="scientific">Aedes albopictus</name>
    <name type="common">Asian tiger mosquito</name>
    <name type="synonym">Stegomyia albopicta</name>
    <dbReference type="NCBI Taxonomy" id="7160"/>
    <lineage>
        <taxon>Eukaryota</taxon>
        <taxon>Metazoa</taxon>
        <taxon>Ecdysozoa</taxon>
        <taxon>Arthropoda</taxon>
        <taxon>Hexapoda</taxon>
        <taxon>Insecta</taxon>
        <taxon>Pterygota</taxon>
        <taxon>Neoptera</taxon>
        <taxon>Endopterygota</taxon>
        <taxon>Diptera</taxon>
        <taxon>Nematocera</taxon>
        <taxon>Culicoidea</taxon>
        <taxon>Culicidae</taxon>
        <taxon>Culicinae</taxon>
        <taxon>Aedini</taxon>
        <taxon>Aedes</taxon>
        <taxon>Stegomyia</taxon>
    </lineage>
</organism>
<dbReference type="RefSeq" id="XP_062704034.1">
    <property type="nucleotide sequence ID" value="XM_062848050.1"/>
</dbReference>
<dbReference type="Proteomes" id="UP000069940">
    <property type="component" value="Unassembled WGS sequence"/>
</dbReference>
<feature type="region of interest" description="Disordered" evidence="1">
    <location>
        <begin position="96"/>
        <end position="126"/>
    </location>
</feature>
<keyword evidence="3" id="KW-1185">Reference proteome</keyword>
<evidence type="ECO:0008006" key="4">
    <source>
        <dbReference type="Google" id="ProtNLM"/>
    </source>
</evidence>
<reference evidence="3" key="1">
    <citation type="journal article" date="2015" name="Proc. Natl. Acad. Sci. U.S.A.">
        <title>Genome sequence of the Asian Tiger mosquito, Aedes albopictus, reveals insights into its biology, genetics, and evolution.</title>
        <authorList>
            <person name="Chen X.G."/>
            <person name="Jiang X."/>
            <person name="Gu J."/>
            <person name="Xu M."/>
            <person name="Wu Y."/>
            <person name="Deng Y."/>
            <person name="Zhang C."/>
            <person name="Bonizzoni M."/>
            <person name="Dermauw W."/>
            <person name="Vontas J."/>
            <person name="Armbruster P."/>
            <person name="Huang X."/>
            <person name="Yang Y."/>
            <person name="Zhang H."/>
            <person name="He W."/>
            <person name="Peng H."/>
            <person name="Liu Y."/>
            <person name="Wu K."/>
            <person name="Chen J."/>
            <person name="Lirakis M."/>
            <person name="Topalis P."/>
            <person name="Van Leeuwen T."/>
            <person name="Hall A.B."/>
            <person name="Jiang X."/>
            <person name="Thorpe C."/>
            <person name="Mueller R.L."/>
            <person name="Sun C."/>
            <person name="Waterhouse R.M."/>
            <person name="Yan G."/>
            <person name="Tu Z.J."/>
            <person name="Fang X."/>
            <person name="James A.A."/>
        </authorList>
    </citation>
    <scope>NUCLEOTIDE SEQUENCE [LARGE SCALE GENOMIC DNA]</scope>
    <source>
        <strain evidence="3">Foshan</strain>
    </source>
</reference>
<evidence type="ECO:0000256" key="1">
    <source>
        <dbReference type="SAM" id="MobiDB-lite"/>
    </source>
</evidence>
<name>A0ABM1YJX3_AEDAL</name>
<feature type="compositionally biased region" description="Polar residues" evidence="1">
    <location>
        <begin position="360"/>
        <end position="372"/>
    </location>
</feature>
<feature type="compositionally biased region" description="Basic and acidic residues" evidence="1">
    <location>
        <begin position="96"/>
        <end position="106"/>
    </location>
</feature>
<evidence type="ECO:0000313" key="3">
    <source>
        <dbReference type="Proteomes" id="UP000069940"/>
    </source>
</evidence>
<protein>
    <recommendedName>
        <fullName evidence="4">Retrotransposon gag domain-containing protein</fullName>
    </recommendedName>
</protein>
<reference evidence="2" key="2">
    <citation type="submission" date="2025-05" db="UniProtKB">
        <authorList>
            <consortium name="EnsemblMetazoa"/>
        </authorList>
    </citation>
    <scope>IDENTIFICATION</scope>
    <source>
        <strain evidence="2">Foshan</strain>
    </source>
</reference>